<organism evidence="6 7">
    <name type="scientific">Brassica carinata</name>
    <name type="common">Ethiopian mustard</name>
    <name type="synonym">Abyssinian cabbage</name>
    <dbReference type="NCBI Taxonomy" id="52824"/>
    <lineage>
        <taxon>Eukaryota</taxon>
        <taxon>Viridiplantae</taxon>
        <taxon>Streptophyta</taxon>
        <taxon>Embryophyta</taxon>
        <taxon>Tracheophyta</taxon>
        <taxon>Spermatophyta</taxon>
        <taxon>Magnoliopsida</taxon>
        <taxon>eudicotyledons</taxon>
        <taxon>Gunneridae</taxon>
        <taxon>Pentapetalae</taxon>
        <taxon>rosids</taxon>
        <taxon>malvids</taxon>
        <taxon>Brassicales</taxon>
        <taxon>Brassicaceae</taxon>
        <taxon>Brassiceae</taxon>
        <taxon>Brassica</taxon>
    </lineage>
</organism>
<dbReference type="InterPro" id="IPR029058">
    <property type="entry name" value="AB_hydrolase_fold"/>
</dbReference>
<dbReference type="GO" id="GO:0006508">
    <property type="term" value="P:proteolysis"/>
    <property type="evidence" value="ECO:0007669"/>
    <property type="project" value="UniProtKB-KW"/>
</dbReference>
<dbReference type="AlphaFoldDB" id="A0A8X7UHJ7"/>
<dbReference type="PANTHER" id="PTHR11010">
    <property type="entry name" value="PROTEASE S28 PRO-X CARBOXYPEPTIDASE-RELATED"/>
    <property type="match status" value="1"/>
</dbReference>
<dbReference type="Pfam" id="PF05577">
    <property type="entry name" value="Peptidase_S28"/>
    <property type="match status" value="2"/>
</dbReference>
<comment type="caution">
    <text evidence="6">The sequence shown here is derived from an EMBL/GenBank/DDBJ whole genome shotgun (WGS) entry which is preliminary data.</text>
</comment>
<keyword evidence="7" id="KW-1185">Reference proteome</keyword>
<dbReference type="GO" id="GO:0008239">
    <property type="term" value="F:dipeptidyl-peptidase activity"/>
    <property type="evidence" value="ECO:0007669"/>
    <property type="project" value="TreeGrafter"/>
</dbReference>
<protein>
    <recommendedName>
        <fullName evidence="8">Serine carboxypeptidase S28 family protein</fullName>
    </recommendedName>
</protein>
<dbReference type="PANTHER" id="PTHR11010:SF90">
    <property type="entry name" value="SERINE PROTEASE EDA2-RELATED"/>
    <property type="match status" value="1"/>
</dbReference>
<keyword evidence="4" id="KW-0378">Hydrolase</keyword>
<evidence type="ECO:0000256" key="2">
    <source>
        <dbReference type="ARBA" id="ARBA00022670"/>
    </source>
</evidence>
<reference evidence="6 7" key="1">
    <citation type="submission" date="2020-02" db="EMBL/GenBank/DDBJ databases">
        <authorList>
            <person name="Ma Q."/>
            <person name="Huang Y."/>
            <person name="Song X."/>
            <person name="Pei D."/>
        </authorList>
    </citation>
    <scope>NUCLEOTIDE SEQUENCE [LARGE SCALE GENOMIC DNA]</scope>
    <source>
        <strain evidence="6">Sxm20200214</strain>
        <tissue evidence="6">Leaf</tissue>
    </source>
</reference>
<dbReference type="GO" id="GO:0005773">
    <property type="term" value="C:vacuole"/>
    <property type="evidence" value="ECO:0007669"/>
    <property type="project" value="TreeGrafter"/>
</dbReference>
<accession>A0A8X7UHJ7</accession>
<evidence type="ECO:0000256" key="1">
    <source>
        <dbReference type="ARBA" id="ARBA00011079"/>
    </source>
</evidence>
<comment type="similarity">
    <text evidence="1">Belongs to the peptidase S28 family.</text>
</comment>
<evidence type="ECO:0000256" key="4">
    <source>
        <dbReference type="ARBA" id="ARBA00022801"/>
    </source>
</evidence>
<keyword evidence="2" id="KW-0645">Protease</keyword>
<dbReference type="Proteomes" id="UP000886595">
    <property type="component" value="Unassembled WGS sequence"/>
</dbReference>
<name>A0A8X7UHJ7_BRACI</name>
<evidence type="ECO:0000256" key="5">
    <source>
        <dbReference type="ARBA" id="ARBA00023180"/>
    </source>
</evidence>
<keyword evidence="5" id="KW-0325">Glycoprotein</keyword>
<dbReference type="EMBL" id="JAAMPC010000012">
    <property type="protein sequence ID" value="KAG2277846.1"/>
    <property type="molecule type" value="Genomic_DNA"/>
</dbReference>
<dbReference type="GO" id="GO:0070008">
    <property type="term" value="F:serine-type exopeptidase activity"/>
    <property type="evidence" value="ECO:0007669"/>
    <property type="project" value="InterPro"/>
</dbReference>
<evidence type="ECO:0000256" key="3">
    <source>
        <dbReference type="ARBA" id="ARBA00022729"/>
    </source>
</evidence>
<evidence type="ECO:0000313" key="7">
    <source>
        <dbReference type="Proteomes" id="UP000886595"/>
    </source>
</evidence>
<gene>
    <name evidence="6" type="ORF">Bca52824_060401</name>
</gene>
<dbReference type="FunFam" id="1.20.120.980:FF:000005">
    <property type="entry name" value="Clan SC, family S28, unassigned serine peptidase"/>
    <property type="match status" value="1"/>
</dbReference>
<proteinExistence type="inferred from homology"/>
<sequence>MSSDLGFILLTTVIGFLSYSTNALLHSGSASHGVSPRDYYLTTDAHWFNQTLDHYSPHDHRKFRQRYYEYLDNFRAPDGPVFMIICGEGPCSGIAKDYMSVLAKKFEAGVVSLEHRYYGKSYPFNSLATENLRYLSSKQALFDLAAFRQHYQASLGFKSFMESYIIMVREFFILWILLMQEALNVKLNRSSDNPWFFFGVSYPGALSAWFRLKFPHLTCGSLASSAVVHAVYDFSAFDQQIGESAGQECKDALEETNKLLELGLKVNRKAVKALFNATELHVDADFLYLTADAAVMAFQYGNSDKLCVPLVKAKKNGSDLVETYSKYVRDHCMKVWGLHVRPYNRKHLRNTVVTADSTYRIWWFQVCTELAYFQVAPANNSVRSQQINTEYHLDLCKSLFGKGTYPDVDATNLYYGGHKIAATKIIFTNGSQDPWRHASKQTSSPELPSYIMDCHNCGHGTDLRGCPQSPMVIEGKSNNCSSPDVVNKVRQQMVEHIDLWLSECRGSTRSSK</sequence>
<dbReference type="SUPFAM" id="SSF53474">
    <property type="entry name" value="alpha/beta-Hydrolases"/>
    <property type="match status" value="1"/>
</dbReference>
<dbReference type="InterPro" id="IPR008758">
    <property type="entry name" value="Peptidase_S28"/>
</dbReference>
<keyword evidence="3" id="KW-0732">Signal</keyword>
<dbReference type="OrthoDB" id="1735038at2759"/>
<evidence type="ECO:0000313" key="6">
    <source>
        <dbReference type="EMBL" id="KAG2277846.1"/>
    </source>
</evidence>
<evidence type="ECO:0008006" key="8">
    <source>
        <dbReference type="Google" id="ProtNLM"/>
    </source>
</evidence>
<dbReference type="Gene3D" id="3.40.50.1820">
    <property type="entry name" value="alpha/beta hydrolase"/>
    <property type="match status" value="2"/>
</dbReference>